<organism evidence="2 3">
    <name type="scientific">Platanthera zijinensis</name>
    <dbReference type="NCBI Taxonomy" id="2320716"/>
    <lineage>
        <taxon>Eukaryota</taxon>
        <taxon>Viridiplantae</taxon>
        <taxon>Streptophyta</taxon>
        <taxon>Embryophyta</taxon>
        <taxon>Tracheophyta</taxon>
        <taxon>Spermatophyta</taxon>
        <taxon>Magnoliopsida</taxon>
        <taxon>Liliopsida</taxon>
        <taxon>Asparagales</taxon>
        <taxon>Orchidaceae</taxon>
        <taxon>Orchidoideae</taxon>
        <taxon>Orchideae</taxon>
        <taxon>Orchidinae</taxon>
        <taxon>Platanthera</taxon>
    </lineage>
</organism>
<dbReference type="FunFam" id="1.10.340.70:FF:000001">
    <property type="entry name" value="Retrovirus-related Pol polyprotein from transposon gypsy-like Protein"/>
    <property type="match status" value="1"/>
</dbReference>
<protein>
    <recommendedName>
        <fullName evidence="1">Integrase zinc-binding domain-containing protein</fullName>
    </recommendedName>
</protein>
<proteinExistence type="predicted"/>
<dbReference type="InterPro" id="IPR041588">
    <property type="entry name" value="Integrase_H2C2"/>
</dbReference>
<dbReference type="Proteomes" id="UP001418222">
    <property type="component" value="Unassembled WGS sequence"/>
</dbReference>
<keyword evidence="3" id="KW-1185">Reference proteome</keyword>
<dbReference type="InterPro" id="IPR050951">
    <property type="entry name" value="Retrovirus_Pol_polyprotein"/>
</dbReference>
<evidence type="ECO:0000259" key="1">
    <source>
        <dbReference type="Pfam" id="PF17921"/>
    </source>
</evidence>
<name>A0AAP0BP94_9ASPA</name>
<dbReference type="Pfam" id="PF17921">
    <property type="entry name" value="Integrase_H2C2"/>
    <property type="match status" value="1"/>
</dbReference>
<evidence type="ECO:0000313" key="3">
    <source>
        <dbReference type="Proteomes" id="UP001418222"/>
    </source>
</evidence>
<dbReference type="AlphaFoldDB" id="A0AAP0BP94"/>
<dbReference type="EMBL" id="JBBWWQ010000006">
    <property type="protein sequence ID" value="KAK8944846.1"/>
    <property type="molecule type" value="Genomic_DNA"/>
</dbReference>
<reference evidence="2 3" key="1">
    <citation type="journal article" date="2022" name="Nat. Plants">
        <title>Genomes of leafy and leafless Platanthera orchids illuminate the evolution of mycoheterotrophy.</title>
        <authorList>
            <person name="Li M.H."/>
            <person name="Liu K.W."/>
            <person name="Li Z."/>
            <person name="Lu H.C."/>
            <person name="Ye Q.L."/>
            <person name="Zhang D."/>
            <person name="Wang J.Y."/>
            <person name="Li Y.F."/>
            <person name="Zhong Z.M."/>
            <person name="Liu X."/>
            <person name="Yu X."/>
            <person name="Liu D.K."/>
            <person name="Tu X.D."/>
            <person name="Liu B."/>
            <person name="Hao Y."/>
            <person name="Liao X.Y."/>
            <person name="Jiang Y.T."/>
            <person name="Sun W.H."/>
            <person name="Chen J."/>
            <person name="Chen Y.Q."/>
            <person name="Ai Y."/>
            <person name="Zhai J.W."/>
            <person name="Wu S.S."/>
            <person name="Zhou Z."/>
            <person name="Hsiao Y.Y."/>
            <person name="Wu W.L."/>
            <person name="Chen Y.Y."/>
            <person name="Lin Y.F."/>
            <person name="Hsu J.L."/>
            <person name="Li C.Y."/>
            <person name="Wang Z.W."/>
            <person name="Zhao X."/>
            <person name="Zhong W.Y."/>
            <person name="Ma X.K."/>
            <person name="Ma L."/>
            <person name="Huang J."/>
            <person name="Chen G.Z."/>
            <person name="Huang M.Z."/>
            <person name="Huang L."/>
            <person name="Peng D.H."/>
            <person name="Luo Y.B."/>
            <person name="Zou S.Q."/>
            <person name="Chen S.P."/>
            <person name="Lan S."/>
            <person name="Tsai W.C."/>
            <person name="Van de Peer Y."/>
            <person name="Liu Z.J."/>
        </authorList>
    </citation>
    <scope>NUCLEOTIDE SEQUENCE [LARGE SCALE GENOMIC DNA]</scope>
    <source>
        <strain evidence="2">Lor287</strain>
    </source>
</reference>
<evidence type="ECO:0000313" key="2">
    <source>
        <dbReference type="EMBL" id="KAK8944846.1"/>
    </source>
</evidence>
<dbReference type="PANTHER" id="PTHR37984:SF5">
    <property type="entry name" value="PROTEIN NYNRIN-LIKE"/>
    <property type="match status" value="1"/>
</dbReference>
<dbReference type="PANTHER" id="PTHR37984">
    <property type="entry name" value="PROTEIN CBG26694"/>
    <property type="match status" value="1"/>
</dbReference>
<comment type="caution">
    <text evidence="2">The sequence shown here is derived from an EMBL/GenBank/DDBJ whole genome shotgun (WGS) entry which is preliminary data.</text>
</comment>
<dbReference type="Gene3D" id="1.10.340.70">
    <property type="match status" value="1"/>
</dbReference>
<gene>
    <name evidence="2" type="ORF">KSP39_PZI007982</name>
</gene>
<feature type="domain" description="Integrase zinc-binding" evidence="1">
    <location>
        <begin position="36"/>
        <end position="91"/>
    </location>
</feature>
<accession>A0AAP0BP94</accession>
<sequence>MKQIMDEALDGSNSQFGVVDGLLWKDSHLCVPNVGKLRDELMYEAHHTKYSIHLGSTKMYCDMKKLFWWPGLKKDVALYVTKCQTCALVKAEC</sequence>